<reference evidence="1" key="1">
    <citation type="submission" date="2023-11" db="EMBL/GenBank/DDBJ databases">
        <authorList>
            <person name="Poullet M."/>
        </authorList>
    </citation>
    <scope>NUCLEOTIDE SEQUENCE</scope>
    <source>
        <strain evidence="1">E1834</strain>
    </source>
</reference>
<proteinExistence type="predicted"/>
<protein>
    <submittedName>
        <fullName evidence="1">Uncharacterized protein</fullName>
    </submittedName>
</protein>
<keyword evidence="2" id="KW-1185">Reference proteome</keyword>
<evidence type="ECO:0000313" key="2">
    <source>
        <dbReference type="Proteomes" id="UP001497535"/>
    </source>
</evidence>
<dbReference type="Proteomes" id="UP001497535">
    <property type="component" value="Unassembled WGS sequence"/>
</dbReference>
<sequence length="78" mass="9214">MKHSKISRRFQFGERGGKRICDECMKNGACEGNDFNGFKITHDFSDNLTKLEIEIEGEVLVCFVYSFYKIFKTFTYMY</sequence>
<organism evidence="1 2">
    <name type="scientific">Meloidogyne enterolobii</name>
    <name type="common">Root-knot nematode worm</name>
    <name type="synonym">Meloidogyne mayaguensis</name>
    <dbReference type="NCBI Taxonomy" id="390850"/>
    <lineage>
        <taxon>Eukaryota</taxon>
        <taxon>Metazoa</taxon>
        <taxon>Ecdysozoa</taxon>
        <taxon>Nematoda</taxon>
        <taxon>Chromadorea</taxon>
        <taxon>Rhabditida</taxon>
        <taxon>Tylenchina</taxon>
        <taxon>Tylenchomorpha</taxon>
        <taxon>Tylenchoidea</taxon>
        <taxon>Meloidogynidae</taxon>
        <taxon>Meloidogyninae</taxon>
        <taxon>Meloidogyne</taxon>
    </lineage>
</organism>
<evidence type="ECO:0000313" key="1">
    <source>
        <dbReference type="EMBL" id="CAK5080435.1"/>
    </source>
</evidence>
<accession>A0ACB0ZND6</accession>
<dbReference type="EMBL" id="CAVMJV010000041">
    <property type="protein sequence ID" value="CAK5080435.1"/>
    <property type="molecule type" value="Genomic_DNA"/>
</dbReference>
<gene>
    <name evidence="1" type="ORF">MENTE1834_LOCUS27608</name>
</gene>
<name>A0ACB0ZND6_MELEN</name>
<comment type="caution">
    <text evidence="1">The sequence shown here is derived from an EMBL/GenBank/DDBJ whole genome shotgun (WGS) entry which is preliminary data.</text>
</comment>